<dbReference type="KEGG" id="ajp:AMJAP_0278"/>
<dbReference type="Proteomes" id="UP000595663">
    <property type="component" value="Chromosome"/>
</dbReference>
<name>A0A7R6P7I1_9GAMM</name>
<dbReference type="AlphaFoldDB" id="A0A7R6P7I1"/>
<dbReference type="GO" id="GO:0047617">
    <property type="term" value="F:fatty acyl-CoA hydrolase activity"/>
    <property type="evidence" value="ECO:0007669"/>
    <property type="project" value="TreeGrafter"/>
</dbReference>
<dbReference type="InterPro" id="IPR050563">
    <property type="entry name" value="4-hydroxybenzoyl-CoA_TE"/>
</dbReference>
<dbReference type="PANTHER" id="PTHR31793">
    <property type="entry name" value="4-HYDROXYBENZOYL-COA THIOESTERASE FAMILY MEMBER"/>
    <property type="match status" value="1"/>
</dbReference>
<dbReference type="InterPro" id="IPR029069">
    <property type="entry name" value="HotDog_dom_sf"/>
</dbReference>
<dbReference type="SUPFAM" id="SSF54637">
    <property type="entry name" value="Thioesterase/thiol ester dehydrase-isomerase"/>
    <property type="match status" value="1"/>
</dbReference>
<gene>
    <name evidence="1" type="ORF">AMJAP_0278</name>
</gene>
<dbReference type="OrthoDB" id="9799036at2"/>
<keyword evidence="2" id="KW-1185">Reference proteome</keyword>
<reference evidence="1 2" key="1">
    <citation type="journal article" date="2008" name="Int. J. Syst. Evol. Microbiol.">
        <title>Amphritea japonica sp. nov. and Amphritea balenae sp. nov., isolated from the sediment adjacent to sperm whale carcasses off Kagoshima, Japan.</title>
        <authorList>
            <person name="Miyazaki M."/>
            <person name="Nogi Y."/>
            <person name="Fujiwara Y."/>
            <person name="Kawato M."/>
            <person name="Nagahama T."/>
            <person name="Kubokawa K."/>
            <person name="Horikoshi K."/>
        </authorList>
    </citation>
    <scope>NUCLEOTIDE SEQUENCE [LARGE SCALE GENOMIC DNA]</scope>
    <source>
        <strain evidence="1 2">ATCC BAA-1530</strain>
    </source>
</reference>
<dbReference type="EMBL" id="AP014545">
    <property type="protein sequence ID" value="BBB24877.1"/>
    <property type="molecule type" value="Genomic_DNA"/>
</dbReference>
<evidence type="ECO:0000313" key="2">
    <source>
        <dbReference type="Proteomes" id="UP000595663"/>
    </source>
</evidence>
<organism evidence="1 2">
    <name type="scientific">Amphritea japonica ATCC BAA-1530</name>
    <dbReference type="NCBI Taxonomy" id="1278309"/>
    <lineage>
        <taxon>Bacteria</taxon>
        <taxon>Pseudomonadati</taxon>
        <taxon>Pseudomonadota</taxon>
        <taxon>Gammaproteobacteria</taxon>
        <taxon>Oceanospirillales</taxon>
        <taxon>Oceanospirillaceae</taxon>
        <taxon>Amphritea</taxon>
    </lineage>
</organism>
<accession>A0A7R6P7I1</accession>
<dbReference type="CDD" id="cd00586">
    <property type="entry name" value="4HBT"/>
    <property type="match status" value="1"/>
</dbReference>
<dbReference type="PANTHER" id="PTHR31793:SF24">
    <property type="entry name" value="LONG-CHAIN ACYL-COA THIOESTERASE FADM"/>
    <property type="match status" value="1"/>
</dbReference>
<dbReference type="Pfam" id="PF13279">
    <property type="entry name" value="4HBT_2"/>
    <property type="match status" value="1"/>
</dbReference>
<sequence>MSESQNRRSLYQCQIPVRWGDMDAYGHVNNALYMRYLEEARVQLLAKIGASMDGNGTDPVVINVGCTFLRPINYPATININCLIGEIGRSSFMVWYELSTAENPDELCSEGYSKVVWMDHNTGRSVPLPDIIRDNIS</sequence>
<dbReference type="RefSeq" id="WP_019620950.1">
    <property type="nucleotide sequence ID" value="NZ_AP014545.1"/>
</dbReference>
<protein>
    <submittedName>
        <fullName evidence="1">Acyl-CoA thioester hydrolase</fullName>
        <ecNumber evidence="1">3.1.2.-</ecNumber>
    </submittedName>
</protein>
<keyword evidence="1" id="KW-0378">Hydrolase</keyword>
<dbReference type="Gene3D" id="3.10.129.10">
    <property type="entry name" value="Hotdog Thioesterase"/>
    <property type="match status" value="1"/>
</dbReference>
<proteinExistence type="predicted"/>
<evidence type="ECO:0000313" key="1">
    <source>
        <dbReference type="EMBL" id="BBB24877.1"/>
    </source>
</evidence>
<dbReference type="EC" id="3.1.2.-" evidence="1"/>